<evidence type="ECO:0000259" key="2">
    <source>
        <dbReference type="Pfam" id="PF00534"/>
    </source>
</evidence>
<dbReference type="InterPro" id="IPR028098">
    <property type="entry name" value="Glyco_trans_4-like_N"/>
</dbReference>
<feature type="region of interest" description="Disordered" evidence="1">
    <location>
        <begin position="371"/>
        <end position="390"/>
    </location>
</feature>
<dbReference type="AlphaFoldDB" id="A0A4U0YPY3"/>
<dbReference type="CDD" id="cd03795">
    <property type="entry name" value="GT4_WfcD-like"/>
    <property type="match status" value="1"/>
</dbReference>
<accession>A0A4U0YPY3</accession>
<dbReference type="RefSeq" id="WP_136869246.1">
    <property type="nucleotide sequence ID" value="NZ_SWAV01000002.1"/>
</dbReference>
<evidence type="ECO:0000259" key="3">
    <source>
        <dbReference type="Pfam" id="PF13439"/>
    </source>
</evidence>
<dbReference type="Proteomes" id="UP000305198">
    <property type="component" value="Unassembled WGS sequence"/>
</dbReference>
<dbReference type="InterPro" id="IPR001296">
    <property type="entry name" value="Glyco_trans_1"/>
</dbReference>
<dbReference type="Pfam" id="PF00534">
    <property type="entry name" value="Glycos_transf_1"/>
    <property type="match status" value="1"/>
</dbReference>
<evidence type="ECO:0000313" key="4">
    <source>
        <dbReference type="EMBL" id="TKA92296.1"/>
    </source>
</evidence>
<feature type="domain" description="Glycosyl transferase family 1" evidence="2">
    <location>
        <begin position="193"/>
        <end position="345"/>
    </location>
</feature>
<organism evidence="4 5">
    <name type="scientific">Halopseudomonas bauzanensis</name>
    <dbReference type="NCBI Taxonomy" id="653930"/>
    <lineage>
        <taxon>Bacteria</taxon>
        <taxon>Pseudomonadati</taxon>
        <taxon>Pseudomonadota</taxon>
        <taxon>Gammaproteobacteria</taxon>
        <taxon>Pseudomonadales</taxon>
        <taxon>Pseudomonadaceae</taxon>
        <taxon>Halopseudomonas</taxon>
    </lineage>
</organism>
<comment type="caution">
    <text evidence="4">The sequence shown here is derived from an EMBL/GenBank/DDBJ whole genome shotgun (WGS) entry which is preliminary data.</text>
</comment>
<dbReference type="SUPFAM" id="SSF53756">
    <property type="entry name" value="UDP-Glycosyltransferase/glycogen phosphorylase"/>
    <property type="match status" value="1"/>
</dbReference>
<sequence length="390" mass="44139">MRVLHLFKTYHPDSMGGIEQTIFQLCEACKPWGVESSVLTLSKQPAAQPLRIANHQVHQAKLDLNLASTGLSREVFQRFRQLAQEADVVHYHFPWPLMDLLHFNAQHGKPSVLSYHSDIVRQRFLLQLYRPLMHRFLEAMDQIVTASPNYLATSDVLARYQQKTLVIPYGLDKGGYNNIDPERLAHWQAQFPEGFFLFVGVMRYYKGLHILLDACKDTNYPVLIVGAGPMEKKLRSQAERLQLHNVHFVGPLPDAEKNALLQACRVLVFPSHLRSEAFGISLLEGAMFGKPMISSEIGTGTTYINIHGETGLVVPPSDAAALRVAMRRLWSDHALSIRMGQAAAQRYQRLFTAERMGQSFSTIYQRLVSSPKPSQQAQHQAECPLSEREL</sequence>
<dbReference type="PANTHER" id="PTHR12526">
    <property type="entry name" value="GLYCOSYLTRANSFERASE"/>
    <property type="match status" value="1"/>
</dbReference>
<dbReference type="Pfam" id="PF13439">
    <property type="entry name" value="Glyco_transf_4"/>
    <property type="match status" value="1"/>
</dbReference>
<feature type="domain" description="Glycosyltransferase subfamily 4-like N-terminal" evidence="3">
    <location>
        <begin position="15"/>
        <end position="172"/>
    </location>
</feature>
<gene>
    <name evidence="4" type="ORF">FA869_07845</name>
</gene>
<dbReference type="GO" id="GO:0016757">
    <property type="term" value="F:glycosyltransferase activity"/>
    <property type="evidence" value="ECO:0007669"/>
    <property type="project" value="InterPro"/>
</dbReference>
<evidence type="ECO:0000313" key="5">
    <source>
        <dbReference type="Proteomes" id="UP000305198"/>
    </source>
</evidence>
<evidence type="ECO:0000256" key="1">
    <source>
        <dbReference type="SAM" id="MobiDB-lite"/>
    </source>
</evidence>
<dbReference type="PANTHER" id="PTHR12526:SF627">
    <property type="entry name" value="D-RHAMNOSYLTRANSFERASE WBPZ"/>
    <property type="match status" value="1"/>
</dbReference>
<protein>
    <submittedName>
        <fullName evidence="4">Glycosyltransferase</fullName>
    </submittedName>
</protein>
<keyword evidence="4" id="KW-0808">Transferase</keyword>
<dbReference type="Gene3D" id="3.40.50.2000">
    <property type="entry name" value="Glycogen Phosphorylase B"/>
    <property type="match status" value="2"/>
</dbReference>
<reference evidence="4 5" key="1">
    <citation type="submission" date="2019-04" db="EMBL/GenBank/DDBJ databases">
        <title>Crypto-aerobic microbial life in anoxic (sulfidic) marine sediments.</title>
        <authorList>
            <person name="Bhattacharya S."/>
            <person name="Roy C."/>
            <person name="Mondal N."/>
            <person name="Sarkar J."/>
            <person name="Mandal S."/>
            <person name="Rameez M.J."/>
            <person name="Ghosh W."/>
        </authorList>
    </citation>
    <scope>NUCLEOTIDE SEQUENCE [LARGE SCALE GENOMIC DNA]</scope>
    <source>
        <strain evidence="4 5">SBBB</strain>
    </source>
</reference>
<name>A0A4U0YPY3_9GAMM</name>
<dbReference type="EMBL" id="SWAV01000002">
    <property type="protein sequence ID" value="TKA92296.1"/>
    <property type="molecule type" value="Genomic_DNA"/>
</dbReference>
<proteinExistence type="predicted"/>
<dbReference type="GO" id="GO:1901135">
    <property type="term" value="P:carbohydrate derivative metabolic process"/>
    <property type="evidence" value="ECO:0007669"/>
    <property type="project" value="UniProtKB-ARBA"/>
</dbReference>